<evidence type="ECO:0000313" key="1">
    <source>
        <dbReference type="EMBL" id="KKL76403.1"/>
    </source>
</evidence>
<accession>A0A0F9EQL2</accession>
<reference evidence="1" key="1">
    <citation type="journal article" date="2015" name="Nature">
        <title>Complex archaea that bridge the gap between prokaryotes and eukaryotes.</title>
        <authorList>
            <person name="Spang A."/>
            <person name="Saw J.H."/>
            <person name="Jorgensen S.L."/>
            <person name="Zaremba-Niedzwiedzka K."/>
            <person name="Martijn J."/>
            <person name="Lind A.E."/>
            <person name="van Eijk R."/>
            <person name="Schleper C."/>
            <person name="Guy L."/>
            <person name="Ettema T.J."/>
        </authorList>
    </citation>
    <scope>NUCLEOTIDE SEQUENCE</scope>
</reference>
<protein>
    <submittedName>
        <fullName evidence="1">Uncharacterized protein</fullName>
    </submittedName>
</protein>
<sequence length="37" mass="4272">MDEAAFEKKMNELVEEIKGLPDPQRKELITLVRNTGK</sequence>
<proteinExistence type="predicted"/>
<dbReference type="AlphaFoldDB" id="A0A0F9EQL2"/>
<gene>
    <name evidence="1" type="ORF">LCGC14_2045270</name>
</gene>
<organism evidence="1">
    <name type="scientific">marine sediment metagenome</name>
    <dbReference type="NCBI Taxonomy" id="412755"/>
    <lineage>
        <taxon>unclassified sequences</taxon>
        <taxon>metagenomes</taxon>
        <taxon>ecological metagenomes</taxon>
    </lineage>
</organism>
<dbReference type="EMBL" id="LAZR01024060">
    <property type="protein sequence ID" value="KKL76403.1"/>
    <property type="molecule type" value="Genomic_DNA"/>
</dbReference>
<feature type="non-terminal residue" evidence="1">
    <location>
        <position position="37"/>
    </location>
</feature>
<name>A0A0F9EQL2_9ZZZZ</name>
<comment type="caution">
    <text evidence="1">The sequence shown here is derived from an EMBL/GenBank/DDBJ whole genome shotgun (WGS) entry which is preliminary data.</text>
</comment>